<protein>
    <recommendedName>
        <fullName evidence="2">COP9 signalosome complex subunit 6</fullName>
    </recommendedName>
</protein>
<dbReference type="GO" id="GO:0000338">
    <property type="term" value="P:protein deneddylation"/>
    <property type="evidence" value="ECO:0007669"/>
    <property type="project" value="InterPro"/>
</dbReference>
<evidence type="ECO:0000259" key="3">
    <source>
        <dbReference type="PROSITE" id="PS50249"/>
    </source>
</evidence>
<dbReference type="AlphaFoldDB" id="A0A7S3QYC1"/>
<evidence type="ECO:0000256" key="2">
    <source>
        <dbReference type="RuleBase" id="RU367006"/>
    </source>
</evidence>
<name>A0A7S3QYC1_DUNTE</name>
<dbReference type="InterPro" id="IPR037518">
    <property type="entry name" value="MPN"/>
</dbReference>
<dbReference type="PANTHER" id="PTHR10540">
    <property type="entry name" value="EUKARYOTIC TRANSLATION INITIATION FACTOR 3 SUBUNIT F-RELATED"/>
    <property type="match status" value="1"/>
</dbReference>
<accession>A0A7S3QYC1</accession>
<keyword evidence="2" id="KW-0736">Signalosome</keyword>
<dbReference type="InterPro" id="IPR024969">
    <property type="entry name" value="EIF3F/CSN6-like_C"/>
</dbReference>
<evidence type="ECO:0000256" key="1">
    <source>
        <dbReference type="ARBA" id="ARBA00010893"/>
    </source>
</evidence>
<comment type="function">
    <text evidence="2">Component of the COP9 signalosome complex (CSN), a complex involved in various cellular and developmental processes.</text>
</comment>
<dbReference type="Gene3D" id="3.40.140.10">
    <property type="entry name" value="Cytidine Deaminase, domain 2"/>
    <property type="match status" value="1"/>
</dbReference>
<dbReference type="Pfam" id="PF01398">
    <property type="entry name" value="JAB"/>
    <property type="match status" value="1"/>
</dbReference>
<dbReference type="SMART" id="SM00232">
    <property type="entry name" value="JAB_MPN"/>
    <property type="match status" value="1"/>
</dbReference>
<reference evidence="4" key="1">
    <citation type="submission" date="2021-01" db="EMBL/GenBank/DDBJ databases">
        <authorList>
            <person name="Corre E."/>
            <person name="Pelletier E."/>
            <person name="Niang G."/>
            <person name="Scheremetjew M."/>
            <person name="Finn R."/>
            <person name="Kale V."/>
            <person name="Holt S."/>
            <person name="Cochrane G."/>
            <person name="Meng A."/>
            <person name="Brown T."/>
            <person name="Cohen L."/>
        </authorList>
    </citation>
    <scope>NUCLEOTIDE SEQUENCE</scope>
    <source>
        <strain evidence="4">CCMP1320</strain>
    </source>
</reference>
<feature type="domain" description="MPN" evidence="3">
    <location>
        <begin position="13"/>
        <end position="151"/>
    </location>
</feature>
<dbReference type="CDD" id="cd08063">
    <property type="entry name" value="MPN_CSN6"/>
    <property type="match status" value="1"/>
</dbReference>
<gene>
    <name evidence="4" type="ORF">DTER00134_LOCUS11826</name>
</gene>
<comment type="similarity">
    <text evidence="1 2">Belongs to the peptidase M67A family. CSN6 subfamily.</text>
</comment>
<comment type="subcellular location">
    <subcellularLocation>
        <location evidence="2">Cytoplasm</location>
    </subcellularLocation>
    <subcellularLocation>
        <location evidence="2">Nucleus</location>
    </subcellularLocation>
</comment>
<dbReference type="PROSITE" id="PS50249">
    <property type="entry name" value="MPN"/>
    <property type="match status" value="1"/>
</dbReference>
<keyword evidence="2" id="KW-0963">Cytoplasm</keyword>
<dbReference type="Pfam" id="PF13012">
    <property type="entry name" value="MitMem_reg"/>
    <property type="match status" value="1"/>
</dbReference>
<organism evidence="4">
    <name type="scientific">Dunaliella tertiolecta</name>
    <name type="common">Green alga</name>
    <dbReference type="NCBI Taxonomy" id="3047"/>
    <lineage>
        <taxon>Eukaryota</taxon>
        <taxon>Viridiplantae</taxon>
        <taxon>Chlorophyta</taxon>
        <taxon>core chlorophytes</taxon>
        <taxon>Chlorophyceae</taxon>
        <taxon>CS clade</taxon>
        <taxon>Chlamydomonadales</taxon>
        <taxon>Dunaliellaceae</taxon>
        <taxon>Dunaliella</taxon>
    </lineage>
</organism>
<dbReference type="EMBL" id="HBIP01019919">
    <property type="protein sequence ID" value="CAE0496753.1"/>
    <property type="molecule type" value="Transcribed_RNA"/>
</dbReference>
<proteinExistence type="inferred from homology"/>
<dbReference type="InterPro" id="IPR000555">
    <property type="entry name" value="JAMM/MPN+_dom"/>
</dbReference>
<sequence length="302" mass="33473">MEEPKQSTSSLEFKLHPLCLINVSDHYTRTKANFGGDPSTRVLGVLLGSQSGRVIDISNSFEISWSLDPQGHISIDTGFLQHKMEQYKQVFPRLDVMGWYATGEDLQPQHMEVNQVIMSINESPVFLLLNPRVDLARKDLPVSLYETEHVFEGTHKQTFVKSSYTVETSDAERIGVDQVAKITSTGKATGSEQLSAHLSGLHSAIKMLVQRVRLVQEVVSNMRSGSLPYHDALLRKVSSLVASLPTMDTEQFHSDYLMELNDALLCLALATMTRGVAGCNDAVDKVMLAYDKAGGRRKAAMM</sequence>
<dbReference type="PANTHER" id="PTHR10540:SF8">
    <property type="entry name" value="COP9 SIGNALOSOME COMPLEX SUBUNIT 6"/>
    <property type="match status" value="1"/>
</dbReference>
<evidence type="ECO:0000313" key="4">
    <source>
        <dbReference type="EMBL" id="CAE0496753.1"/>
    </source>
</evidence>
<dbReference type="GO" id="GO:0005737">
    <property type="term" value="C:cytoplasm"/>
    <property type="evidence" value="ECO:0007669"/>
    <property type="project" value="UniProtKB-SubCell"/>
</dbReference>
<dbReference type="GO" id="GO:0008237">
    <property type="term" value="F:metallopeptidase activity"/>
    <property type="evidence" value="ECO:0007669"/>
    <property type="project" value="InterPro"/>
</dbReference>
<keyword evidence="2" id="KW-0539">Nucleus</keyword>
<dbReference type="InterPro" id="IPR033859">
    <property type="entry name" value="MPN_CSN6"/>
</dbReference>
<dbReference type="GO" id="GO:0008180">
    <property type="term" value="C:COP9 signalosome"/>
    <property type="evidence" value="ECO:0007669"/>
    <property type="project" value="UniProtKB-UniRule"/>
</dbReference>